<dbReference type="VEuPathDB" id="FungiDB:PEXP_080460"/>
<evidence type="ECO:0000259" key="6">
    <source>
        <dbReference type="Pfam" id="PF00248"/>
    </source>
</evidence>
<dbReference type="CDD" id="cd19079">
    <property type="entry name" value="AKR_EcYajO-like"/>
    <property type="match status" value="1"/>
</dbReference>
<gene>
    <name evidence="7" type="ORF">PEX2_007520</name>
</gene>
<comment type="cofactor">
    <cofactor evidence="1">
        <name>FAD</name>
        <dbReference type="ChEBI" id="CHEBI:57692"/>
    </cofactor>
</comment>
<feature type="domain" description="NADP-dependent oxidoreductase" evidence="6">
    <location>
        <begin position="598"/>
        <end position="913"/>
    </location>
</feature>
<evidence type="ECO:0000313" key="7">
    <source>
        <dbReference type="EMBL" id="KGO51547.1"/>
    </source>
</evidence>
<comment type="caution">
    <text evidence="7">The sequence shown here is derived from an EMBL/GenBank/DDBJ whole genome shotgun (WGS) entry which is preliminary data.</text>
</comment>
<evidence type="ECO:0000256" key="5">
    <source>
        <dbReference type="ARBA" id="ARBA00023002"/>
    </source>
</evidence>
<evidence type="ECO:0000256" key="4">
    <source>
        <dbReference type="ARBA" id="ARBA00022827"/>
    </source>
</evidence>
<name>A0A0A2KGG8_PENEN</name>
<protein>
    <recommendedName>
        <fullName evidence="6">NADP-dependent oxidoreductase domain-containing protein</fullName>
    </recommendedName>
</protein>
<proteinExistence type="inferred from homology"/>
<dbReference type="STRING" id="27334.A0A0A2KGG8"/>
<dbReference type="SUPFAM" id="SSF51430">
    <property type="entry name" value="NAD(P)-linked oxidoreductase"/>
    <property type="match status" value="1"/>
</dbReference>
<dbReference type="AlphaFoldDB" id="A0A0A2KGG8"/>
<dbReference type="FunFam" id="3.20.20.100:FF:000004">
    <property type="entry name" value="Oxidoreductase, aldo/keto reductase"/>
    <property type="match status" value="1"/>
</dbReference>
<dbReference type="InterPro" id="IPR036188">
    <property type="entry name" value="FAD/NAD-bd_sf"/>
</dbReference>
<evidence type="ECO:0000256" key="1">
    <source>
        <dbReference type="ARBA" id="ARBA00001974"/>
    </source>
</evidence>
<dbReference type="Proteomes" id="UP000030143">
    <property type="component" value="Unassembled WGS sequence"/>
</dbReference>
<dbReference type="HOGENOM" id="CLU_315693_0_0_1"/>
<evidence type="ECO:0000256" key="3">
    <source>
        <dbReference type="ARBA" id="ARBA00022630"/>
    </source>
</evidence>
<dbReference type="RefSeq" id="XP_016594474.1">
    <property type="nucleotide sequence ID" value="XM_016738029.1"/>
</dbReference>
<dbReference type="Pfam" id="PF13450">
    <property type="entry name" value="NAD_binding_8"/>
    <property type="match status" value="1"/>
</dbReference>
<dbReference type="InterPro" id="IPR036812">
    <property type="entry name" value="NAD(P)_OxRdtase_dom_sf"/>
</dbReference>
<dbReference type="VEuPathDB" id="FungiDB:PEXP_080450"/>
<dbReference type="EMBL" id="JQFZ01000284">
    <property type="protein sequence ID" value="KGO51547.1"/>
    <property type="molecule type" value="Genomic_DNA"/>
</dbReference>
<dbReference type="InterPro" id="IPR023210">
    <property type="entry name" value="NADP_OxRdtase_dom"/>
</dbReference>
<sequence length="925" mass="104176">MDLIPSAFVARPLKIVVIGAGISGIQFAHDATTSLSGIDLEIYDRNPSLGGTWYENRYPGCTCDVPSHTYQFHWAPNPSWSSLYPPAPEIHKYLEDVADRHNLRRFMTFNTKCVLAQWNEDSSKWKVVLCDVVSGEEKTVLADVFVYAVGRLNNYKFPKIAGQKTFRGVQVHTANWPADMTAKDKRVIVIGNGASAIQCVAALQPGKSPKSPRRYTTLTAPGSQVASQITNIARGPTWILPHALAEDGTVQREYSTEQKKALQACPMRYYEFCISSEQRLAATFMGLWRGTKSQANFTELAHSFMKSKITNPDLLDALLPEFEAGCRRFTPGGHYLDALQKANAVLITESGGEYKCDILVYATGFEPYQPRFPVIGRAGRSLSEDWDREGPCESYMAAMVAEFPNFFVFNPPICPVNGSAIPGIERASDYMIRILSRLQTDKLRSVSVTQRAQRAFNQWVQSRMPHMVWSGPCKSWYKNDNGKVVVPWPGTVLHYYAATEIVRWEDFDLVYENPDDKYASFGNGVTSDGFVPNNFPWVHPPTDFRKPEILTSDVLNRSTLRWRSRAVRPHINKSADFTMADNKMEYVRLGNSGLKISKIILGTMGYGSKQWQDWVLDEEDSLPLIEHAYKQGINTWDTADVYSHGRSEEIVGKALKKYNIPRNRVVILTKCFFGVDDEGKFPPIAASATNDGPFVNRTGLSRKHIFDAVDASVERLGTYIDVLQIHRLDRDTPREEIMKALNDVVESGKVRYIGASSMAAWEFQSLQNIAERNGWHKFICMQNFHNLLFREEEREMIPYCQDAGVGIIPWSPIARGALARPWGSRETVRENTDGVIKMFVRSRESEADKAIIDRVEEIANKKGVSMAQIAIAWSLTHPGENPILGLHSVKRIDEAVAAIKVQLSPEEIKYLEEPYVPKAVTALER</sequence>
<dbReference type="Pfam" id="PF00248">
    <property type="entry name" value="Aldo_ket_red"/>
    <property type="match status" value="1"/>
</dbReference>
<dbReference type="InterPro" id="IPR051209">
    <property type="entry name" value="FAD-bind_Monooxygenase_sf"/>
</dbReference>
<dbReference type="SUPFAM" id="SSF51905">
    <property type="entry name" value="FAD/NAD(P)-binding domain"/>
    <property type="match status" value="3"/>
</dbReference>
<keyword evidence="4" id="KW-0274">FAD</keyword>
<reference evidence="7 8" key="1">
    <citation type="journal article" date="2015" name="Mol. Plant Microbe Interact.">
        <title>Genome, transcriptome, and functional analyses of Penicillium expansum provide new insights into secondary metabolism and pathogenicity.</title>
        <authorList>
            <person name="Ballester A.R."/>
            <person name="Marcet-Houben M."/>
            <person name="Levin E."/>
            <person name="Sela N."/>
            <person name="Selma-Lazaro C."/>
            <person name="Carmona L."/>
            <person name="Wisniewski M."/>
            <person name="Droby S."/>
            <person name="Gonzalez-Candelas L."/>
            <person name="Gabaldon T."/>
        </authorList>
    </citation>
    <scope>NUCLEOTIDE SEQUENCE [LARGE SCALE GENOMIC DNA]</scope>
    <source>
        <strain evidence="7 8">MD-8</strain>
    </source>
</reference>
<accession>A0A0A2KGG8</accession>
<dbReference type="PANTHER" id="PTHR42877:SF7">
    <property type="entry name" value="FLAVIN-BINDING MONOOXYGENASE-RELATED"/>
    <property type="match status" value="1"/>
</dbReference>
<evidence type="ECO:0000313" key="8">
    <source>
        <dbReference type="Proteomes" id="UP000030143"/>
    </source>
</evidence>
<dbReference type="Gene3D" id="3.20.20.100">
    <property type="entry name" value="NADP-dependent oxidoreductase domain"/>
    <property type="match status" value="1"/>
</dbReference>
<evidence type="ECO:0000256" key="2">
    <source>
        <dbReference type="ARBA" id="ARBA00010139"/>
    </source>
</evidence>
<organism evidence="7 8">
    <name type="scientific">Penicillium expansum</name>
    <name type="common">Blue mold rot fungus</name>
    <dbReference type="NCBI Taxonomy" id="27334"/>
    <lineage>
        <taxon>Eukaryota</taxon>
        <taxon>Fungi</taxon>
        <taxon>Dikarya</taxon>
        <taxon>Ascomycota</taxon>
        <taxon>Pezizomycotina</taxon>
        <taxon>Eurotiomycetes</taxon>
        <taxon>Eurotiomycetidae</taxon>
        <taxon>Eurotiales</taxon>
        <taxon>Aspergillaceae</taxon>
        <taxon>Penicillium</taxon>
    </lineage>
</organism>
<comment type="similarity">
    <text evidence="2">Belongs to the FAD-binding monooxygenase family.</text>
</comment>
<keyword evidence="5" id="KW-0560">Oxidoreductase</keyword>
<dbReference type="Gene3D" id="3.50.50.60">
    <property type="entry name" value="FAD/NAD(P)-binding domain"/>
    <property type="match status" value="2"/>
</dbReference>
<keyword evidence="3" id="KW-0285">Flavoprotein</keyword>
<dbReference type="GeneID" id="27673448"/>
<dbReference type="PANTHER" id="PTHR42877">
    <property type="entry name" value="L-ORNITHINE N(5)-MONOOXYGENASE-RELATED"/>
    <property type="match status" value="1"/>
</dbReference>
<keyword evidence="8" id="KW-1185">Reference proteome</keyword>
<dbReference type="GO" id="GO:0016491">
    <property type="term" value="F:oxidoreductase activity"/>
    <property type="evidence" value="ECO:0007669"/>
    <property type="project" value="UniProtKB-KW"/>
</dbReference>
<dbReference type="GO" id="GO:0005829">
    <property type="term" value="C:cytosol"/>
    <property type="evidence" value="ECO:0007669"/>
    <property type="project" value="UniProtKB-ARBA"/>
</dbReference>